<evidence type="ECO:0000256" key="1">
    <source>
        <dbReference type="SAM" id="MobiDB-lite"/>
    </source>
</evidence>
<sequence>MDATLLDAEAEAAVLRVYRQVFAVLAREAGAMIVDPDLLDVDQAILDAFAEAGSDGLTVEQATAACGSYDHDVVVRRFDVLRQYGAITKLVDRPNELRHRAAFAPYVMLMFLRRMSVQGGQAELHQLLTLEHHSVSDPKATAEQGQASIERLTKVFRLLGNELAILVATSTAAQLRENAQLAWGNETLIEQAEKVHRIVLERWPELHRVCTALRMSLAAYADAVQTAAGRLVERAGTTRALGLLPIETWLTFTRGSDTEVLAGVLDGLLFDAAAPDFAPETLLEAVESGRRTGTARLAPPRSSGDDTEAPESSAAIDRENLRAEAERVLAGRDEVSVTEVVDAAGDWITARRVLAELTAAHLHDELEYELVWTDGMRIDPAAGTPWITEGSFRRRAS</sequence>
<feature type="region of interest" description="Disordered" evidence="1">
    <location>
        <begin position="288"/>
        <end position="314"/>
    </location>
</feature>
<accession>A0ABV6QP62</accession>
<name>A0ABV6QP62_9ACTN</name>
<reference evidence="2 3" key="1">
    <citation type="submission" date="2024-09" db="EMBL/GenBank/DDBJ databases">
        <authorList>
            <person name="Sun Q."/>
            <person name="Mori K."/>
        </authorList>
    </citation>
    <scope>NUCLEOTIDE SEQUENCE [LARGE SCALE GENOMIC DNA]</scope>
    <source>
        <strain evidence="2 3">CGMCC 1.15906</strain>
    </source>
</reference>
<dbReference type="RefSeq" id="WP_380049893.1">
    <property type="nucleotide sequence ID" value="NZ_JBHLTC010000024.1"/>
</dbReference>
<evidence type="ECO:0000313" key="3">
    <source>
        <dbReference type="Proteomes" id="UP001589890"/>
    </source>
</evidence>
<evidence type="ECO:0000313" key="2">
    <source>
        <dbReference type="EMBL" id="MFC0626420.1"/>
    </source>
</evidence>
<organism evidence="2 3">
    <name type="scientific">Kribbella deserti</name>
    <dbReference type="NCBI Taxonomy" id="1926257"/>
    <lineage>
        <taxon>Bacteria</taxon>
        <taxon>Bacillati</taxon>
        <taxon>Actinomycetota</taxon>
        <taxon>Actinomycetes</taxon>
        <taxon>Propionibacteriales</taxon>
        <taxon>Kribbellaceae</taxon>
        <taxon>Kribbella</taxon>
    </lineage>
</organism>
<keyword evidence="3" id="KW-1185">Reference proteome</keyword>
<proteinExistence type="predicted"/>
<protein>
    <recommendedName>
        <fullName evidence="4">DUF2397 family protein</fullName>
    </recommendedName>
</protein>
<comment type="caution">
    <text evidence="2">The sequence shown here is derived from an EMBL/GenBank/DDBJ whole genome shotgun (WGS) entry which is preliminary data.</text>
</comment>
<gene>
    <name evidence="2" type="ORF">ACFFGN_20240</name>
</gene>
<evidence type="ECO:0008006" key="4">
    <source>
        <dbReference type="Google" id="ProtNLM"/>
    </source>
</evidence>
<dbReference type="EMBL" id="JBHLTC010000024">
    <property type="protein sequence ID" value="MFC0626420.1"/>
    <property type="molecule type" value="Genomic_DNA"/>
</dbReference>
<dbReference type="Proteomes" id="UP001589890">
    <property type="component" value="Unassembled WGS sequence"/>
</dbReference>